<sequence>TERLARDIVRDMGGHHIVALCVLKGGYKFFADLMDYIKTLNQNSDKSVPLTVDFIRLKSYS</sequence>
<dbReference type="EMBL" id="JAMKFB020000025">
    <property type="protein sequence ID" value="KAL0154606.1"/>
    <property type="molecule type" value="Genomic_DNA"/>
</dbReference>
<feature type="non-terminal residue" evidence="1">
    <location>
        <position position="1"/>
    </location>
</feature>
<evidence type="ECO:0008006" key="3">
    <source>
        <dbReference type="Google" id="ProtNLM"/>
    </source>
</evidence>
<protein>
    <recommendedName>
        <fullName evidence="3">Hypoxanthine phosphoribosyltransferase 1</fullName>
    </recommendedName>
</protein>
<dbReference type="InterPro" id="IPR029057">
    <property type="entry name" value="PRTase-like"/>
</dbReference>
<accession>A0ABD0N150</accession>
<comment type="caution">
    <text evidence="1">The sequence shown here is derived from an EMBL/GenBank/DDBJ whole genome shotgun (WGS) entry which is preliminary data.</text>
</comment>
<dbReference type="PANTHER" id="PTHR43340">
    <property type="entry name" value="HYPOXANTHINE-GUANINE PHOSPHORIBOSYLTRANSFERASE"/>
    <property type="match status" value="1"/>
</dbReference>
<dbReference type="PANTHER" id="PTHR43340:SF7">
    <property type="entry name" value="HYPOXANTHINE PHOSPHORIBOSYLTRANSFERASE"/>
    <property type="match status" value="1"/>
</dbReference>
<dbReference type="Proteomes" id="UP001529510">
    <property type="component" value="Unassembled WGS sequence"/>
</dbReference>
<gene>
    <name evidence="1" type="ORF">M9458_048869</name>
</gene>
<dbReference type="AlphaFoldDB" id="A0ABD0N150"/>
<organism evidence="1 2">
    <name type="scientific">Cirrhinus mrigala</name>
    <name type="common">Mrigala</name>
    <dbReference type="NCBI Taxonomy" id="683832"/>
    <lineage>
        <taxon>Eukaryota</taxon>
        <taxon>Metazoa</taxon>
        <taxon>Chordata</taxon>
        <taxon>Craniata</taxon>
        <taxon>Vertebrata</taxon>
        <taxon>Euteleostomi</taxon>
        <taxon>Actinopterygii</taxon>
        <taxon>Neopterygii</taxon>
        <taxon>Teleostei</taxon>
        <taxon>Ostariophysi</taxon>
        <taxon>Cypriniformes</taxon>
        <taxon>Cyprinidae</taxon>
        <taxon>Labeoninae</taxon>
        <taxon>Labeonini</taxon>
        <taxon>Cirrhinus</taxon>
    </lineage>
</organism>
<feature type="non-terminal residue" evidence="1">
    <location>
        <position position="61"/>
    </location>
</feature>
<evidence type="ECO:0000313" key="1">
    <source>
        <dbReference type="EMBL" id="KAL0154606.1"/>
    </source>
</evidence>
<dbReference type="Gene3D" id="3.40.50.2020">
    <property type="match status" value="1"/>
</dbReference>
<reference evidence="1 2" key="1">
    <citation type="submission" date="2024-05" db="EMBL/GenBank/DDBJ databases">
        <title>Genome sequencing and assembly of Indian major carp, Cirrhinus mrigala (Hamilton, 1822).</title>
        <authorList>
            <person name="Mohindra V."/>
            <person name="Chowdhury L.M."/>
            <person name="Lal K."/>
            <person name="Jena J.K."/>
        </authorList>
    </citation>
    <scope>NUCLEOTIDE SEQUENCE [LARGE SCALE GENOMIC DNA]</scope>
    <source>
        <strain evidence="1">CM1030</strain>
        <tissue evidence="1">Blood</tissue>
    </source>
</reference>
<proteinExistence type="predicted"/>
<name>A0ABD0N150_CIRMR</name>
<evidence type="ECO:0000313" key="2">
    <source>
        <dbReference type="Proteomes" id="UP001529510"/>
    </source>
</evidence>
<keyword evidence="2" id="KW-1185">Reference proteome</keyword>
<dbReference type="InterPro" id="IPR050408">
    <property type="entry name" value="HGPRT"/>
</dbReference>
<dbReference type="SUPFAM" id="SSF53271">
    <property type="entry name" value="PRTase-like"/>
    <property type="match status" value="1"/>
</dbReference>